<keyword evidence="2" id="KW-1185">Reference proteome</keyword>
<dbReference type="AlphaFoldDB" id="A0A8S1VZ50"/>
<dbReference type="OMA" id="EHNDACI"/>
<sequence length="329" mass="38968">MKFINRCLFKFSANVIRDQIYEFDKSAISLSVRLNSLKDFNDFQKLRDLKIHRIIYNLNDQAELMDFLAEHNDACIKKIFDPSFFICNSWCQCKHSYNSEGWSVQKIGIESIIVDLLTSIQIENRSKQDSILGVYGINNQFIFMHQNMMETQVKRRKELDDLQSVIENSFNFEVNHVLSYNPKFTYDLLFKLANQQKTLKSVNFNIYRYANPQQSELDQNREILATLYQHVNEQYNTIFLKNFLFEDQYVKQQNLSQGIVSYSHLVDMLKLMHFRGSLVFEYNKNLERNVEFIDQLLQSSKYILCDKHKLGEEHESHIVDGDTMPPIDV</sequence>
<dbReference type="OrthoDB" id="291809at2759"/>
<dbReference type="EMBL" id="CAJJDP010000077">
    <property type="protein sequence ID" value="CAD8181927.1"/>
    <property type="molecule type" value="Genomic_DNA"/>
</dbReference>
<organism evidence="1 2">
    <name type="scientific">Paramecium octaurelia</name>
    <dbReference type="NCBI Taxonomy" id="43137"/>
    <lineage>
        <taxon>Eukaryota</taxon>
        <taxon>Sar</taxon>
        <taxon>Alveolata</taxon>
        <taxon>Ciliophora</taxon>
        <taxon>Intramacronucleata</taxon>
        <taxon>Oligohymenophorea</taxon>
        <taxon>Peniculida</taxon>
        <taxon>Parameciidae</taxon>
        <taxon>Paramecium</taxon>
    </lineage>
</organism>
<dbReference type="Proteomes" id="UP000683925">
    <property type="component" value="Unassembled WGS sequence"/>
</dbReference>
<evidence type="ECO:0000313" key="1">
    <source>
        <dbReference type="EMBL" id="CAD8181927.1"/>
    </source>
</evidence>
<evidence type="ECO:0000313" key="2">
    <source>
        <dbReference type="Proteomes" id="UP000683925"/>
    </source>
</evidence>
<name>A0A8S1VZ50_PAROT</name>
<protein>
    <submittedName>
        <fullName evidence="1">Uncharacterized protein</fullName>
    </submittedName>
</protein>
<comment type="caution">
    <text evidence="1">The sequence shown here is derived from an EMBL/GenBank/DDBJ whole genome shotgun (WGS) entry which is preliminary data.</text>
</comment>
<reference evidence="1" key="1">
    <citation type="submission" date="2021-01" db="EMBL/GenBank/DDBJ databases">
        <authorList>
            <consortium name="Genoscope - CEA"/>
            <person name="William W."/>
        </authorList>
    </citation>
    <scope>NUCLEOTIDE SEQUENCE</scope>
</reference>
<accession>A0A8S1VZ50</accession>
<proteinExistence type="predicted"/>
<gene>
    <name evidence="1" type="ORF">POCTA_138.1.T0780016</name>
</gene>